<dbReference type="EMBL" id="CAJVQC010026894">
    <property type="protein sequence ID" value="CAG8734706.1"/>
    <property type="molecule type" value="Genomic_DNA"/>
</dbReference>
<comment type="caution">
    <text evidence="1">The sequence shown here is derived from an EMBL/GenBank/DDBJ whole genome shotgun (WGS) entry which is preliminary data.</text>
</comment>
<dbReference type="Proteomes" id="UP000789920">
    <property type="component" value="Unassembled WGS sequence"/>
</dbReference>
<name>A0ACA9Q3R2_9GLOM</name>
<proteinExistence type="predicted"/>
<evidence type="ECO:0000313" key="2">
    <source>
        <dbReference type="Proteomes" id="UP000789920"/>
    </source>
</evidence>
<sequence length="112" mass="13150">QKTVSHYMIQAKARSLAATSSYQNQFHGIENYKFSQKYVDGFMSRHNLVNRRRTTTVQHLPETYNEEQSKFLSLILYKHDLIFDFSRIDNQMNPGREIEDQAETASDNKEGD</sequence>
<protein>
    <submittedName>
        <fullName evidence="1">30222_t:CDS:1</fullName>
    </submittedName>
</protein>
<evidence type="ECO:0000313" key="1">
    <source>
        <dbReference type="EMBL" id="CAG8734706.1"/>
    </source>
</evidence>
<keyword evidence="2" id="KW-1185">Reference proteome</keyword>
<gene>
    <name evidence="1" type="ORF">RPERSI_LOCUS12532</name>
</gene>
<reference evidence="1" key="1">
    <citation type="submission" date="2021-06" db="EMBL/GenBank/DDBJ databases">
        <authorList>
            <person name="Kallberg Y."/>
            <person name="Tangrot J."/>
            <person name="Rosling A."/>
        </authorList>
    </citation>
    <scope>NUCLEOTIDE SEQUENCE</scope>
    <source>
        <strain evidence="1">MA461A</strain>
    </source>
</reference>
<organism evidence="1 2">
    <name type="scientific">Racocetra persica</name>
    <dbReference type="NCBI Taxonomy" id="160502"/>
    <lineage>
        <taxon>Eukaryota</taxon>
        <taxon>Fungi</taxon>
        <taxon>Fungi incertae sedis</taxon>
        <taxon>Mucoromycota</taxon>
        <taxon>Glomeromycotina</taxon>
        <taxon>Glomeromycetes</taxon>
        <taxon>Diversisporales</taxon>
        <taxon>Gigasporaceae</taxon>
        <taxon>Racocetra</taxon>
    </lineage>
</organism>
<accession>A0ACA9Q3R2</accession>
<feature type="non-terminal residue" evidence="1">
    <location>
        <position position="1"/>
    </location>
</feature>
<feature type="non-terminal residue" evidence="1">
    <location>
        <position position="112"/>
    </location>
</feature>